<comment type="caution">
    <text evidence="1">The sequence shown here is derived from an EMBL/GenBank/DDBJ whole genome shotgun (WGS) entry which is preliminary data.</text>
</comment>
<gene>
    <name evidence="1" type="ORF">BBI00_13705</name>
</gene>
<accession>A0A1B8ZUQ2</accession>
<dbReference type="EMBL" id="MAYG01000001">
    <property type="protein sequence ID" value="OCA75320.1"/>
    <property type="molecule type" value="Genomic_DNA"/>
</dbReference>
<evidence type="ECO:0008006" key="3">
    <source>
        <dbReference type="Google" id="ProtNLM"/>
    </source>
</evidence>
<name>A0A1B8ZUQ2_9FLAO</name>
<proteinExistence type="predicted"/>
<evidence type="ECO:0000313" key="2">
    <source>
        <dbReference type="Proteomes" id="UP000093432"/>
    </source>
</evidence>
<dbReference type="STRING" id="651561.BBI00_13705"/>
<evidence type="ECO:0000313" key="1">
    <source>
        <dbReference type="EMBL" id="OCA75320.1"/>
    </source>
</evidence>
<sequence>MNFIKKYLSEKKNIKVILTLQIPKADIDPSEFKDFTIVNCYEMLEKYNYRPSADPRRKKLEYISEEIIHSENHILICNTGLDIPEFDTIAEMLKPHQLTINKILIPNESKRNKKLADGQKAYRDHSRWLHFYPGEIEDIYKEFEAEIKTLKARYENTETQILEI</sequence>
<dbReference type="Proteomes" id="UP000093432">
    <property type="component" value="Unassembled WGS sequence"/>
</dbReference>
<dbReference type="RefSeq" id="WP_065399289.1">
    <property type="nucleotide sequence ID" value="NZ_MAYG01000001.1"/>
</dbReference>
<reference evidence="2" key="1">
    <citation type="submission" date="2016-07" db="EMBL/GenBank/DDBJ databases">
        <authorList>
            <person name="Florea S."/>
            <person name="Webb J.S."/>
            <person name="Jaromczyk J."/>
            <person name="Schardl C.L."/>
        </authorList>
    </citation>
    <scope>NUCLEOTIDE SEQUENCE [LARGE SCALE GENOMIC DNA]</scope>
    <source>
        <strain evidence="2">CC-VM-7</strain>
    </source>
</reference>
<organism evidence="1 2">
    <name type="scientific">Chryseobacterium arthrosphaerae</name>
    <dbReference type="NCBI Taxonomy" id="651561"/>
    <lineage>
        <taxon>Bacteria</taxon>
        <taxon>Pseudomonadati</taxon>
        <taxon>Bacteroidota</taxon>
        <taxon>Flavobacteriia</taxon>
        <taxon>Flavobacteriales</taxon>
        <taxon>Weeksellaceae</taxon>
        <taxon>Chryseobacterium group</taxon>
        <taxon>Chryseobacterium</taxon>
    </lineage>
</organism>
<dbReference type="OrthoDB" id="1359372at2"/>
<dbReference type="AlphaFoldDB" id="A0A1B8ZUQ2"/>
<protein>
    <recommendedName>
        <fullName evidence="3">Shikimate kinase</fullName>
    </recommendedName>
</protein>